<dbReference type="AlphaFoldDB" id="A0A7W3VVP1"/>
<reference evidence="2 3" key="1">
    <citation type="submission" date="2020-08" db="EMBL/GenBank/DDBJ databases">
        <title>Amycolatopsis sp. nov. DR6-1 isolated from Dendrobium heterocarpum.</title>
        <authorList>
            <person name="Tedsree N."/>
            <person name="Kuncharoen N."/>
            <person name="Likhitwitayawuid K."/>
            <person name="Tanasupawat S."/>
        </authorList>
    </citation>
    <scope>NUCLEOTIDE SEQUENCE [LARGE SCALE GENOMIC DNA]</scope>
    <source>
        <strain evidence="2 3">DR6-1</strain>
    </source>
</reference>
<dbReference type="Pfam" id="PF04404">
    <property type="entry name" value="ERF"/>
    <property type="match status" value="1"/>
</dbReference>
<sequence length="207" mass="22730">MAEQSELTRALAELQASLPSVGKDQKATVKSDKGSYTYSYADLADITAAVLPLLSKVGLAWTTRPTIEDGKFVLRYQFRHVSGEMLEGAYPLPSASRPQEIGSAITYARRYALCAVTGVAPANDDQDAAQAERAAQSRERTERELKDSIWSEAKNRGWIGEGDDFSKLQDEFAQWNGGGDITAADVETLKGFATHLRPKQTMQRGRK</sequence>
<organism evidence="2 3">
    <name type="scientific">Amycolatopsis dendrobii</name>
    <dbReference type="NCBI Taxonomy" id="2760662"/>
    <lineage>
        <taxon>Bacteria</taxon>
        <taxon>Bacillati</taxon>
        <taxon>Actinomycetota</taxon>
        <taxon>Actinomycetes</taxon>
        <taxon>Pseudonocardiales</taxon>
        <taxon>Pseudonocardiaceae</taxon>
        <taxon>Amycolatopsis</taxon>
    </lineage>
</organism>
<gene>
    <name evidence="2" type="ORF">H4281_12555</name>
</gene>
<dbReference type="Proteomes" id="UP000526734">
    <property type="component" value="Unassembled WGS sequence"/>
</dbReference>
<evidence type="ECO:0000313" key="2">
    <source>
        <dbReference type="EMBL" id="MBB1153965.1"/>
    </source>
</evidence>
<proteinExistence type="predicted"/>
<feature type="region of interest" description="Disordered" evidence="1">
    <location>
        <begin position="124"/>
        <end position="146"/>
    </location>
</feature>
<dbReference type="EMBL" id="JACGZW010000004">
    <property type="protein sequence ID" value="MBB1153965.1"/>
    <property type="molecule type" value="Genomic_DNA"/>
</dbReference>
<evidence type="ECO:0000256" key="1">
    <source>
        <dbReference type="SAM" id="MobiDB-lite"/>
    </source>
</evidence>
<feature type="compositionally biased region" description="Basic and acidic residues" evidence="1">
    <location>
        <begin position="135"/>
        <end position="146"/>
    </location>
</feature>
<keyword evidence="3" id="KW-1185">Reference proteome</keyword>
<comment type="caution">
    <text evidence="2">The sequence shown here is derived from an EMBL/GenBank/DDBJ whole genome shotgun (WGS) entry which is preliminary data.</text>
</comment>
<evidence type="ECO:0000313" key="3">
    <source>
        <dbReference type="Proteomes" id="UP000526734"/>
    </source>
</evidence>
<feature type="compositionally biased region" description="Low complexity" evidence="1">
    <location>
        <begin position="124"/>
        <end position="134"/>
    </location>
</feature>
<dbReference type="InterPro" id="IPR007499">
    <property type="entry name" value="ERF_bacteria_virus"/>
</dbReference>
<dbReference type="RefSeq" id="WP_182891055.1">
    <property type="nucleotide sequence ID" value="NZ_JACGZW010000004.1"/>
</dbReference>
<name>A0A7W3VVP1_9PSEU</name>
<protein>
    <submittedName>
        <fullName evidence="2">ERF family protein</fullName>
    </submittedName>
</protein>
<accession>A0A7W3VVP1</accession>